<dbReference type="EMBL" id="JAGGKC010000001">
    <property type="protein sequence ID" value="MBP1917785.1"/>
    <property type="molecule type" value="Genomic_DNA"/>
</dbReference>
<dbReference type="Pfam" id="PF13556">
    <property type="entry name" value="HTH_30"/>
    <property type="match status" value="1"/>
</dbReference>
<evidence type="ECO:0000313" key="3">
    <source>
        <dbReference type="Proteomes" id="UP001519271"/>
    </source>
</evidence>
<keyword evidence="3" id="KW-1185">Reference proteome</keyword>
<evidence type="ECO:0000313" key="2">
    <source>
        <dbReference type="EMBL" id="MBP1917785.1"/>
    </source>
</evidence>
<sequence length="526" mass="61159">MEINFSELKNKLEKYNPKLRIYSDMIVQDYLIMQKYMIEFQSNCIYVAKPDDVPEELSIESHLNVILITQDNIVPPILNDVRVNLIIIEGKHDTAEILNDLYTILHSEKKLLLASSKLLSSLSQGCKVQELLDLGSELIGNPILLVDMSTSLLAYSGISDSIDEPAWNSHIKNGYITQEYYKLYEKEARLAYTNSDKNSPILLESKIWKHRIILHKAIYQHSILGFIEVLEYNKSFHRSDFEVIKLIGNAIGIVLQRSSYNSNFPESTIDASYINLLMGKPANREQLSDLNKYLSIESTDHLFVLCIDLKSLVDANSKILYLKNKFERIVPRNYTVMYNEQIILLLVRKDSHLLQPELEQIQHLLAENSLIAGISRGFQNLNKLYSEYNKAEAIIEIGRNMDMNKLLYIYDDYMPYHLLSLTSETANLLEVCTPELLDLIEYDKTKKTEYTMSLYYFIINNLNMQKTSDILHIHYNTLKYRLQRIEEFHSLDLSNELIQLNLRLSFLILEHVNKMDFISYMSSVMT</sequence>
<reference evidence="2 3" key="1">
    <citation type="submission" date="2021-03" db="EMBL/GenBank/DDBJ databases">
        <title>Genomic Encyclopedia of Type Strains, Phase IV (KMG-IV): sequencing the most valuable type-strain genomes for metagenomic binning, comparative biology and taxonomic classification.</title>
        <authorList>
            <person name="Goeker M."/>
        </authorList>
    </citation>
    <scope>NUCLEOTIDE SEQUENCE [LARGE SCALE GENOMIC DNA]</scope>
    <source>
        <strain evidence="2 3">DSM 6139</strain>
    </source>
</reference>
<dbReference type="PANTHER" id="PTHR33744:SF1">
    <property type="entry name" value="DNA-BINDING TRANSCRIPTIONAL ACTIVATOR ADER"/>
    <property type="match status" value="1"/>
</dbReference>
<dbReference type="Gene3D" id="1.10.10.2840">
    <property type="entry name" value="PucR C-terminal helix-turn-helix domain"/>
    <property type="match status" value="1"/>
</dbReference>
<dbReference type="RefSeq" id="WP_209458023.1">
    <property type="nucleotide sequence ID" value="NZ_JAGGKC010000001.1"/>
</dbReference>
<feature type="domain" description="PucR C-terminal helix-turn-helix" evidence="1">
    <location>
        <begin position="453"/>
        <end position="507"/>
    </location>
</feature>
<accession>A0ABS4FZR1</accession>
<name>A0ABS4FZR1_9CLOT</name>
<dbReference type="InterPro" id="IPR025736">
    <property type="entry name" value="PucR_C-HTH_dom"/>
</dbReference>
<proteinExistence type="predicted"/>
<gene>
    <name evidence="2" type="ORF">J2Z34_000248</name>
</gene>
<dbReference type="PANTHER" id="PTHR33744">
    <property type="entry name" value="CARBOHYDRATE DIACID REGULATOR"/>
    <property type="match status" value="1"/>
</dbReference>
<dbReference type="Proteomes" id="UP001519271">
    <property type="component" value="Unassembled WGS sequence"/>
</dbReference>
<protein>
    <recommendedName>
        <fullName evidence="1">PucR C-terminal helix-turn-helix domain-containing protein</fullName>
    </recommendedName>
</protein>
<comment type="caution">
    <text evidence="2">The sequence shown here is derived from an EMBL/GenBank/DDBJ whole genome shotgun (WGS) entry which is preliminary data.</text>
</comment>
<evidence type="ECO:0000259" key="1">
    <source>
        <dbReference type="Pfam" id="PF13556"/>
    </source>
</evidence>
<organism evidence="2 3">
    <name type="scientific">Youngiibacter multivorans</name>
    <dbReference type="NCBI Taxonomy" id="937251"/>
    <lineage>
        <taxon>Bacteria</taxon>
        <taxon>Bacillati</taxon>
        <taxon>Bacillota</taxon>
        <taxon>Clostridia</taxon>
        <taxon>Eubacteriales</taxon>
        <taxon>Clostridiaceae</taxon>
        <taxon>Youngiibacter</taxon>
    </lineage>
</organism>
<dbReference type="InterPro" id="IPR042070">
    <property type="entry name" value="PucR_C-HTH_sf"/>
</dbReference>
<dbReference type="InterPro" id="IPR051448">
    <property type="entry name" value="CdaR-like_regulators"/>
</dbReference>